<dbReference type="Pfam" id="PF08033">
    <property type="entry name" value="Sec23_BS"/>
    <property type="match status" value="1"/>
</dbReference>
<evidence type="ECO:0008006" key="18">
    <source>
        <dbReference type="Google" id="ProtNLM"/>
    </source>
</evidence>
<dbReference type="InterPro" id="IPR050550">
    <property type="entry name" value="SEC23_SEC24_subfamily"/>
</dbReference>
<protein>
    <recommendedName>
        <fullName evidence="18">Sec23/Sec24 family protein</fullName>
    </recommendedName>
</protein>
<evidence type="ECO:0000256" key="8">
    <source>
        <dbReference type="ARBA" id="ARBA00023329"/>
    </source>
</evidence>
<comment type="function">
    <text evidence="9">Component of the coat protein complex II (COPII) which promotes the formation of transport vesicles from the endoplasmic reticulum (ER). The coat has two main functions, the physical deformation of the endoplasmic reticulum membrane into vesicles and the selection of cargo molecules.</text>
</comment>
<dbReference type="Pfam" id="PF04811">
    <property type="entry name" value="Sec23_trunk"/>
    <property type="match status" value="1"/>
</dbReference>
<keyword evidence="6" id="KW-0931">ER-Golgi transport</keyword>
<dbReference type="AlphaFoldDB" id="A0A8H5ZFI7"/>
<dbReference type="SUPFAM" id="SSF81811">
    <property type="entry name" value="Helical domain of Sec23/24"/>
    <property type="match status" value="1"/>
</dbReference>
<evidence type="ECO:0000256" key="10">
    <source>
        <dbReference type="SAM" id="MobiDB-lite"/>
    </source>
</evidence>
<dbReference type="SUPFAM" id="SSF82754">
    <property type="entry name" value="C-terminal, gelsolin-like domain of Sec23/24"/>
    <property type="match status" value="1"/>
</dbReference>
<dbReference type="SUPFAM" id="SSF81995">
    <property type="entry name" value="beta-sandwich domain of Sec23/24"/>
    <property type="match status" value="1"/>
</dbReference>
<dbReference type="SUPFAM" id="SSF53300">
    <property type="entry name" value="vWA-like"/>
    <property type="match status" value="1"/>
</dbReference>
<evidence type="ECO:0000259" key="12">
    <source>
        <dbReference type="Pfam" id="PF04810"/>
    </source>
</evidence>
<comment type="subcellular location">
    <subcellularLocation>
        <location evidence="2">Cytoplasmic vesicle</location>
        <location evidence="2">COPII-coated vesicle membrane</location>
        <topology evidence="2">Peripheral membrane protein</topology>
        <orientation evidence="2">Cytoplasmic side</orientation>
    </subcellularLocation>
    <subcellularLocation>
        <location evidence="3">Endoplasmic reticulum membrane</location>
        <topology evidence="3">Peripheral membrane protein</topology>
        <orientation evidence="3">Cytoplasmic side</orientation>
    </subcellularLocation>
    <subcellularLocation>
        <location evidence="1">Golgi apparatus membrane</location>
        <topology evidence="1">Peripheral membrane protein</topology>
        <orientation evidence="1">Cytoplasmic side</orientation>
    </subcellularLocation>
</comment>
<feature type="domain" description="Gelsolin-like" evidence="11">
    <location>
        <begin position="865"/>
        <end position="928"/>
    </location>
</feature>
<evidence type="ECO:0000256" key="3">
    <source>
        <dbReference type="ARBA" id="ARBA00004397"/>
    </source>
</evidence>
<dbReference type="InterPro" id="IPR036180">
    <property type="entry name" value="Gelsolin-like_dom_sf"/>
</dbReference>
<feature type="region of interest" description="Disordered" evidence="10">
    <location>
        <begin position="171"/>
        <end position="224"/>
    </location>
</feature>
<dbReference type="InterPro" id="IPR036174">
    <property type="entry name" value="Znf_Sec23_Sec24_sf"/>
</dbReference>
<evidence type="ECO:0000256" key="5">
    <source>
        <dbReference type="ARBA" id="ARBA00022448"/>
    </source>
</evidence>
<evidence type="ECO:0000313" key="16">
    <source>
        <dbReference type="EMBL" id="KAF5849311.1"/>
    </source>
</evidence>
<dbReference type="GO" id="GO:0000149">
    <property type="term" value="F:SNARE binding"/>
    <property type="evidence" value="ECO:0007669"/>
    <property type="project" value="TreeGrafter"/>
</dbReference>
<dbReference type="Gene3D" id="3.40.20.10">
    <property type="entry name" value="Severin"/>
    <property type="match status" value="1"/>
</dbReference>
<sequence>MSGYPMHQAPGASYPNPNGADMQDEQNKWRPPVAAAPPGYSQTGSPAMPQAPNQYAGAPAQYGTPVQQESYFPHQQAPQAYSQYQGDEDVNNLAGQMGAVGLGGDQVAQPKHKKKNRHAYHNIEGPGGSQQAFNGMSPNGTPAQFNNQNSPQVGGAQWMEPQVTPAMSQFPAPANPVFSPGAQASPMQYAARTTASPHQPGGAAVGSAQGRVDPEQIPSVPKSRDAPAKYYLDHVYPTMEHHLPPPATVPFVSFDQGNSSPKYARLTLNSIPLTAQALAATSLPLGMILQPLAAQQEGEQPIPVLDFGETGPPRCTRCRAYMNPFVQFKSGGNKFVCNLCSYPNDVPGEYFSPTDMAGIRIDRLQRPELTLGTVDFMVPKEYWSKEPVGLRWLFLIDVTSEAVNRGFLYGFCEGILSALYGESRGEAEGTEATSRIPKGAKVGIVTFDKEMHFYNLSPNLTSAQMLVMSDLEDPFLPFSEGLFVDPVESKSVITSLLTNLPNMFSEVHHPEPALLPTLNSALQALSATGGKIVCSLAALPTWGPGRLVFREDGNQLNTDAEKKLFQTEHPGFKKVAEKMVQNGIGVDFFLAAPSGGYLDIATIGHVSAATGGEVFYYPNFHSPRDLLRFSKEVQHTVTRETGYQALMKVRCSTGLQVSAYHGNFYHHTFGADLEFGVIDSDKAIGVMFSYDGKLDPKLDAHFQSALLYTAANGERRVRCSNIVASVSANTGECMKFVDQDAVVNIIAKEAAARMTEKNLKEIRGALTEKTVDILSGYRKNFSGNNPPGQLVLPENLKEFSMYILGLIKSRAFKGGKEPTDRRVHDMRMLKSMGPLELSLYLYPRIIAIHNLDAGDGFANEKGHLVMPECTRASFSKFEEGGAYIVDNGQVCLLWLHSQVSPNLLEDLFGEGNNSLKVLDPFQSSLPILETHLNAQVRNILQYLATTRGSKALTIQLARQGLDGSEYEFARLLYEDRNNEAQSYVDWLVHVHRHIQLELAGQRPKKDDLADVGSTFVGLRTPYWG</sequence>
<feature type="region of interest" description="Disordered" evidence="10">
    <location>
        <begin position="1"/>
        <end position="70"/>
    </location>
</feature>
<feature type="domain" description="Zinc finger Sec23/Sec24-type" evidence="12">
    <location>
        <begin position="312"/>
        <end position="350"/>
    </location>
</feature>
<proteinExistence type="inferred from homology"/>
<gene>
    <name evidence="16" type="ORF">GGP41_006248</name>
</gene>
<dbReference type="Gene3D" id="2.30.30.380">
    <property type="entry name" value="Zn-finger domain of Sec23/24"/>
    <property type="match status" value="1"/>
</dbReference>
<dbReference type="InterPro" id="IPR006900">
    <property type="entry name" value="Sec23/24_helical_dom"/>
</dbReference>
<dbReference type="GO" id="GO:0070971">
    <property type="term" value="C:endoplasmic reticulum exit site"/>
    <property type="evidence" value="ECO:0007669"/>
    <property type="project" value="TreeGrafter"/>
</dbReference>
<comment type="similarity">
    <text evidence="4">Belongs to the SEC23/SEC24 family. SEC24 subfamily.</text>
</comment>
<dbReference type="Pfam" id="PF00626">
    <property type="entry name" value="Gelsolin"/>
    <property type="match status" value="1"/>
</dbReference>
<evidence type="ECO:0000313" key="17">
    <source>
        <dbReference type="Proteomes" id="UP000624244"/>
    </source>
</evidence>
<dbReference type="InterPro" id="IPR029006">
    <property type="entry name" value="ADF-H/Gelsolin-like_dom_sf"/>
</dbReference>
<dbReference type="GO" id="GO:0030127">
    <property type="term" value="C:COPII vesicle coat"/>
    <property type="evidence" value="ECO:0007669"/>
    <property type="project" value="InterPro"/>
</dbReference>
<dbReference type="Proteomes" id="UP000624244">
    <property type="component" value="Unassembled WGS sequence"/>
</dbReference>
<keyword evidence="7" id="KW-0653">Protein transport</keyword>
<dbReference type="InterPro" id="IPR036465">
    <property type="entry name" value="vWFA_dom_sf"/>
</dbReference>
<dbReference type="Pfam" id="PF04810">
    <property type="entry name" value="zf-Sec23_Sec24"/>
    <property type="match status" value="1"/>
</dbReference>
<dbReference type="Pfam" id="PF04815">
    <property type="entry name" value="Sec23_helical"/>
    <property type="match status" value="1"/>
</dbReference>
<dbReference type="PANTHER" id="PTHR13803:SF4">
    <property type="entry name" value="SECRETORY 24CD, ISOFORM C"/>
    <property type="match status" value="1"/>
</dbReference>
<evidence type="ECO:0000259" key="15">
    <source>
        <dbReference type="Pfam" id="PF08033"/>
    </source>
</evidence>
<feature type="region of interest" description="Disordered" evidence="10">
    <location>
        <begin position="95"/>
        <end position="132"/>
    </location>
</feature>
<dbReference type="GO" id="GO:0000139">
    <property type="term" value="C:Golgi membrane"/>
    <property type="evidence" value="ECO:0007669"/>
    <property type="project" value="UniProtKB-SubCell"/>
</dbReference>
<evidence type="ECO:0000256" key="2">
    <source>
        <dbReference type="ARBA" id="ARBA00004299"/>
    </source>
</evidence>
<dbReference type="InterPro" id="IPR036175">
    <property type="entry name" value="Sec23/24_helical_dom_sf"/>
</dbReference>
<evidence type="ECO:0000256" key="1">
    <source>
        <dbReference type="ARBA" id="ARBA00004255"/>
    </source>
</evidence>
<feature type="domain" description="Sec23/Sec24 trunk" evidence="13">
    <location>
        <begin position="390"/>
        <end position="636"/>
    </location>
</feature>
<keyword evidence="5" id="KW-0813">Transport</keyword>
<feature type="compositionally biased region" description="Basic residues" evidence="10">
    <location>
        <begin position="110"/>
        <end position="120"/>
    </location>
</feature>
<feature type="domain" description="Sec23/Sec24 helical" evidence="14">
    <location>
        <begin position="738"/>
        <end position="837"/>
    </location>
</feature>
<evidence type="ECO:0000256" key="6">
    <source>
        <dbReference type="ARBA" id="ARBA00022892"/>
    </source>
</evidence>
<dbReference type="PANTHER" id="PTHR13803">
    <property type="entry name" value="SEC24-RELATED PROTEIN"/>
    <property type="match status" value="1"/>
</dbReference>
<keyword evidence="8" id="KW-0968">Cytoplasmic vesicle</keyword>
<dbReference type="EMBL" id="WNKQ01000009">
    <property type="protein sequence ID" value="KAF5849311.1"/>
    <property type="molecule type" value="Genomic_DNA"/>
</dbReference>
<dbReference type="Gene3D" id="3.40.50.410">
    <property type="entry name" value="von Willebrand factor, type A domain"/>
    <property type="match status" value="1"/>
</dbReference>
<dbReference type="GO" id="GO:0090110">
    <property type="term" value="P:COPII-coated vesicle cargo loading"/>
    <property type="evidence" value="ECO:0007669"/>
    <property type="project" value="TreeGrafter"/>
</dbReference>
<evidence type="ECO:0000259" key="11">
    <source>
        <dbReference type="Pfam" id="PF00626"/>
    </source>
</evidence>
<evidence type="ECO:0000256" key="4">
    <source>
        <dbReference type="ARBA" id="ARBA00008334"/>
    </source>
</evidence>
<dbReference type="InterPro" id="IPR007123">
    <property type="entry name" value="Gelsolin-like_dom"/>
</dbReference>
<accession>A0A8H5ZFI7</accession>
<reference evidence="16" key="1">
    <citation type="submission" date="2019-11" db="EMBL/GenBank/DDBJ databases">
        <title>Bipolaris sorokiniana Genome sequencing.</title>
        <authorList>
            <person name="Wang H."/>
        </authorList>
    </citation>
    <scope>NUCLEOTIDE SEQUENCE</scope>
</reference>
<dbReference type="Gene3D" id="1.20.120.730">
    <property type="entry name" value="Sec23/Sec24 helical domain"/>
    <property type="match status" value="1"/>
</dbReference>
<organism evidence="16 17">
    <name type="scientific">Cochliobolus sativus</name>
    <name type="common">Common root rot and spot blotch fungus</name>
    <name type="synonym">Bipolaris sorokiniana</name>
    <dbReference type="NCBI Taxonomy" id="45130"/>
    <lineage>
        <taxon>Eukaryota</taxon>
        <taxon>Fungi</taxon>
        <taxon>Dikarya</taxon>
        <taxon>Ascomycota</taxon>
        <taxon>Pezizomycotina</taxon>
        <taxon>Dothideomycetes</taxon>
        <taxon>Pleosporomycetidae</taxon>
        <taxon>Pleosporales</taxon>
        <taxon>Pleosporineae</taxon>
        <taxon>Pleosporaceae</taxon>
        <taxon>Bipolaris</taxon>
    </lineage>
</organism>
<name>A0A8H5ZFI7_COCSA</name>
<dbReference type="SUPFAM" id="SSF82919">
    <property type="entry name" value="Zn-finger domain of Sec23/24"/>
    <property type="match status" value="1"/>
</dbReference>
<dbReference type="InterPro" id="IPR006896">
    <property type="entry name" value="Sec23/24_trunk_dom"/>
</dbReference>
<dbReference type="InterPro" id="IPR006895">
    <property type="entry name" value="Znf_Sec23_Sec24"/>
</dbReference>
<dbReference type="GO" id="GO:0008270">
    <property type="term" value="F:zinc ion binding"/>
    <property type="evidence" value="ECO:0007669"/>
    <property type="project" value="InterPro"/>
</dbReference>
<evidence type="ECO:0000256" key="7">
    <source>
        <dbReference type="ARBA" id="ARBA00022927"/>
    </source>
</evidence>
<evidence type="ECO:0000259" key="13">
    <source>
        <dbReference type="Pfam" id="PF04811"/>
    </source>
</evidence>
<feature type="domain" description="Sec23/Sec24 beta-sandwich" evidence="15">
    <location>
        <begin position="642"/>
        <end position="726"/>
    </location>
</feature>
<dbReference type="OMA" id="INPFMTF"/>
<dbReference type="Gene3D" id="2.60.40.1670">
    <property type="entry name" value="beta-sandwich domain of Sec23/24"/>
    <property type="match status" value="1"/>
</dbReference>
<dbReference type="GO" id="GO:0005789">
    <property type="term" value="C:endoplasmic reticulum membrane"/>
    <property type="evidence" value="ECO:0007669"/>
    <property type="project" value="UniProtKB-SubCell"/>
</dbReference>
<evidence type="ECO:0000259" key="14">
    <source>
        <dbReference type="Pfam" id="PF04815"/>
    </source>
</evidence>
<evidence type="ECO:0000256" key="9">
    <source>
        <dbReference type="ARBA" id="ARBA00025471"/>
    </source>
</evidence>
<comment type="caution">
    <text evidence="16">The sequence shown here is derived from an EMBL/GenBank/DDBJ whole genome shotgun (WGS) entry which is preliminary data.</text>
</comment>
<dbReference type="InterPro" id="IPR012990">
    <property type="entry name" value="Beta-sandwich_Sec23_24"/>
</dbReference>
<dbReference type="GO" id="GO:0006886">
    <property type="term" value="P:intracellular protein transport"/>
    <property type="evidence" value="ECO:0007669"/>
    <property type="project" value="InterPro"/>
</dbReference>